<evidence type="ECO:0000313" key="2">
    <source>
        <dbReference type="Proteomes" id="UP001364695"/>
    </source>
</evidence>
<organism evidence="1 2">
    <name type="scientific">Amphibiibacter pelophylacis</name>
    <dbReference type="NCBI Taxonomy" id="1799477"/>
    <lineage>
        <taxon>Bacteria</taxon>
        <taxon>Pseudomonadati</taxon>
        <taxon>Pseudomonadota</taxon>
        <taxon>Betaproteobacteria</taxon>
        <taxon>Burkholderiales</taxon>
        <taxon>Sphaerotilaceae</taxon>
        <taxon>Amphibiibacter</taxon>
    </lineage>
</organism>
<proteinExistence type="predicted"/>
<comment type="caution">
    <text evidence="1">The sequence shown here is derived from an EMBL/GenBank/DDBJ whole genome shotgun (WGS) entry which is preliminary data.</text>
</comment>
<protein>
    <submittedName>
        <fullName evidence="1">Phasin family protein</fullName>
    </submittedName>
</protein>
<reference evidence="1" key="1">
    <citation type="submission" date="2023-10" db="EMBL/GenBank/DDBJ databases">
        <title>Amphibacter perezi, gen. nov., sp. nov. a novel taxa of the family Comamonadaceae, class Betaproteobacteria isolated from the skin microbiota of Pelophylax perezi from different populations.</title>
        <authorList>
            <person name="Costa S."/>
            <person name="Proenca D.N."/>
            <person name="Lopes I."/>
            <person name="Morais P.V."/>
        </authorList>
    </citation>
    <scope>NUCLEOTIDE SEQUENCE</scope>
    <source>
        <strain evidence="1">SL12-8</strain>
    </source>
</reference>
<dbReference type="Proteomes" id="UP001364695">
    <property type="component" value="Unassembled WGS sequence"/>
</dbReference>
<accession>A0ACC6P445</accession>
<evidence type="ECO:0000313" key="1">
    <source>
        <dbReference type="EMBL" id="MEJ7138968.1"/>
    </source>
</evidence>
<gene>
    <name evidence="1" type="ORF">RV045_11090</name>
</gene>
<keyword evidence="2" id="KW-1185">Reference proteome</keyword>
<dbReference type="EMBL" id="JAWDIE010000017">
    <property type="protein sequence ID" value="MEJ7138968.1"/>
    <property type="molecule type" value="Genomic_DNA"/>
</dbReference>
<sequence>MFTPEQMIAAQKNNVEAFFGLAQKTFSGVEKLVELNLKTTREVLDQATKNAQSLMSVKDVQELVSVQSGLLQPQVEKAASYGRQVYDITAGAANEAGKTAEATIAEAQSKLNAAVDAAVKNAPAGTESLVAMVKSSVAAANNAYDTVSKAAKQAADVAEANIQAVTSSAVKATEQATKAARRTTAA</sequence>
<name>A0ACC6P445_9BURK</name>